<dbReference type="Pfam" id="PF02945">
    <property type="entry name" value="Endonuclease_7"/>
    <property type="match status" value="1"/>
</dbReference>
<evidence type="ECO:0008006" key="4">
    <source>
        <dbReference type="Google" id="ProtNLM"/>
    </source>
</evidence>
<keyword evidence="3" id="KW-1185">Reference proteome</keyword>
<evidence type="ECO:0000313" key="2">
    <source>
        <dbReference type="EMBL" id="GFE38586.1"/>
    </source>
</evidence>
<organism evidence="2 3">
    <name type="scientific">Streptomyces tubercidicus</name>
    <dbReference type="NCBI Taxonomy" id="47759"/>
    <lineage>
        <taxon>Bacteria</taxon>
        <taxon>Bacillati</taxon>
        <taxon>Actinomycetota</taxon>
        <taxon>Actinomycetes</taxon>
        <taxon>Kitasatosporales</taxon>
        <taxon>Streptomycetaceae</taxon>
        <taxon>Streptomyces</taxon>
    </lineage>
</organism>
<dbReference type="AlphaFoldDB" id="A0A640UX30"/>
<comment type="caution">
    <text evidence="2">The sequence shown here is derived from an EMBL/GenBank/DDBJ whole genome shotgun (WGS) entry which is preliminary data.</text>
</comment>
<evidence type="ECO:0000313" key="3">
    <source>
        <dbReference type="Proteomes" id="UP000431826"/>
    </source>
</evidence>
<dbReference type="InterPro" id="IPR044925">
    <property type="entry name" value="His-Me_finger_sf"/>
</dbReference>
<dbReference type="Gene3D" id="3.40.1800.10">
    <property type="entry name" value="His-Me finger endonucleases"/>
    <property type="match status" value="1"/>
</dbReference>
<dbReference type="RefSeq" id="WP_159744400.1">
    <property type="nucleotide sequence ID" value="NZ_BLIR01000001.1"/>
</dbReference>
<dbReference type="SUPFAM" id="SSF54060">
    <property type="entry name" value="His-Me finger endonucleases"/>
    <property type="match status" value="2"/>
</dbReference>
<feature type="region of interest" description="Disordered" evidence="1">
    <location>
        <begin position="133"/>
        <end position="153"/>
    </location>
</feature>
<dbReference type="InterPro" id="IPR038563">
    <property type="entry name" value="Endonuclease_7_sf"/>
</dbReference>
<reference evidence="2 3" key="1">
    <citation type="submission" date="2019-12" db="EMBL/GenBank/DDBJ databases">
        <title>Whole genome shotgun sequence of Streptomyces tubercidicus NBRC 13090.</title>
        <authorList>
            <person name="Ichikawa N."/>
            <person name="Kimura A."/>
            <person name="Kitahashi Y."/>
            <person name="Komaki H."/>
            <person name="Tamura T."/>
        </authorList>
    </citation>
    <scope>NUCLEOTIDE SEQUENCE [LARGE SCALE GENOMIC DNA]</scope>
    <source>
        <strain evidence="2 3">NBRC 13090</strain>
    </source>
</reference>
<dbReference type="OrthoDB" id="581550at2"/>
<protein>
    <recommendedName>
        <fullName evidence="4">Recombination endonuclease VII</fullName>
    </recommendedName>
</protein>
<dbReference type="EMBL" id="BLIR01000001">
    <property type="protein sequence ID" value="GFE38586.1"/>
    <property type="molecule type" value="Genomic_DNA"/>
</dbReference>
<gene>
    <name evidence="2" type="ORF">Stube_32590</name>
</gene>
<accession>A0A640UX30</accession>
<dbReference type="GeneID" id="96284361"/>
<dbReference type="Proteomes" id="UP000431826">
    <property type="component" value="Unassembled WGS sequence"/>
</dbReference>
<name>A0A640UX30_9ACTN</name>
<sequence>MNRQSYIPPAAKKKCEACGKPYSPLRRGKCQPCYRRETRYGSTEYMRKEVEGTSLDFVLGHCTESGACLVWTGTVSKEGRPQTTDRKHWREEGKARQILLHRWMYEHHTGQTLRKGQHVKQTCGNKLCLSPAHLSTSQPRPGRTPLGEAGRYKGKERRKDHLERCAHGHKWTDESLYIDPKGRRICRICQAASTMRRQGKDPSDHEWKRRKAWDDTPECSNGHVYAEVGWYFNGEARVCRKCFAEKERKRWLRVSYGMALEDFETLLVTQNFACGICTVPFDLDVREFTPCVDHSHSSGQVRGLLCHACNLGIGHFKDDLERLHSAIKYLEMAGSAAVR</sequence>
<proteinExistence type="predicted"/>
<evidence type="ECO:0000256" key="1">
    <source>
        <dbReference type="SAM" id="MobiDB-lite"/>
    </source>
</evidence>
<dbReference type="InterPro" id="IPR004211">
    <property type="entry name" value="Endonuclease_7"/>
</dbReference>